<reference evidence="1 2" key="2">
    <citation type="submission" date="2007-04" db="EMBL/GenBank/DDBJ databases">
        <title>Draft genome sequence of Ruminococcus torques (ATCC 27756).</title>
        <authorList>
            <person name="Sudarsanam P."/>
            <person name="Ley R."/>
            <person name="Guruge J."/>
            <person name="Turnbaugh P.J."/>
            <person name="Mahowald M."/>
            <person name="Liep D."/>
            <person name="Gordon J."/>
        </authorList>
    </citation>
    <scope>NUCLEOTIDE SEQUENCE [LARGE SCALE GENOMIC DNA]</scope>
    <source>
        <strain evidence="1 2">ATCC 27756</strain>
    </source>
</reference>
<evidence type="ECO:0000313" key="1">
    <source>
        <dbReference type="EMBL" id="EDK24135.1"/>
    </source>
</evidence>
<dbReference type="PaxDb" id="411460-RUMTOR_01592"/>
<accession>A5KMW8</accession>
<comment type="caution">
    <text evidence="1">The sequence shown here is derived from an EMBL/GenBank/DDBJ whole genome shotgun (WGS) entry which is preliminary data.</text>
</comment>
<gene>
    <name evidence="1" type="ORF">RUMTOR_01592</name>
</gene>
<dbReference type="Proteomes" id="UP000003577">
    <property type="component" value="Unassembled WGS sequence"/>
</dbReference>
<dbReference type="HOGENOM" id="CLU_221001_0_0_9"/>
<reference evidence="1 2" key="1">
    <citation type="submission" date="2007-03" db="EMBL/GenBank/DDBJ databases">
        <authorList>
            <person name="Fulton L."/>
            <person name="Clifton S."/>
            <person name="Fulton B."/>
            <person name="Xu J."/>
            <person name="Minx P."/>
            <person name="Pepin K.H."/>
            <person name="Johnson M."/>
            <person name="Thiruvilangam P."/>
            <person name="Bhonagiri V."/>
            <person name="Nash W.E."/>
            <person name="Mardis E.R."/>
            <person name="Wilson R.K."/>
        </authorList>
    </citation>
    <scope>NUCLEOTIDE SEQUENCE [LARGE SCALE GENOMIC DNA]</scope>
    <source>
        <strain evidence="1 2">ATCC 27756</strain>
    </source>
</reference>
<sequence>MHMKGEPMAGKENREIKNSVFVDLFYEDESAEA</sequence>
<protein>
    <submittedName>
        <fullName evidence="1">Uncharacterized protein</fullName>
    </submittedName>
</protein>
<name>A5KMW8_9FIRM</name>
<feature type="non-terminal residue" evidence="1">
    <location>
        <position position="33"/>
    </location>
</feature>
<dbReference type="EMBL" id="AAVP02000007">
    <property type="protein sequence ID" value="EDK24135.1"/>
    <property type="molecule type" value="Genomic_DNA"/>
</dbReference>
<dbReference type="AlphaFoldDB" id="A5KMW8"/>
<organism evidence="1 2">
    <name type="scientific">[Ruminococcus] torques ATCC 27756</name>
    <dbReference type="NCBI Taxonomy" id="411460"/>
    <lineage>
        <taxon>Bacteria</taxon>
        <taxon>Bacillati</taxon>
        <taxon>Bacillota</taxon>
        <taxon>Clostridia</taxon>
        <taxon>Lachnospirales</taxon>
        <taxon>Lachnospiraceae</taxon>
        <taxon>Mediterraneibacter</taxon>
    </lineage>
</organism>
<proteinExistence type="predicted"/>
<evidence type="ECO:0000313" key="2">
    <source>
        <dbReference type="Proteomes" id="UP000003577"/>
    </source>
</evidence>